<dbReference type="Gene3D" id="1.10.3660.10">
    <property type="entry name" value="6-phosphogluconate dehydrogenase C-terminal like domain"/>
    <property type="match status" value="1"/>
</dbReference>
<dbReference type="PANTHER" id="PTHR21363:SF0">
    <property type="entry name" value="PREPHENATE DEHYDROGENASE [NADP(+)]"/>
    <property type="match status" value="1"/>
</dbReference>
<dbReference type="SUPFAM" id="SSF48179">
    <property type="entry name" value="6-phosphogluconate dehydrogenase C-terminal domain-like"/>
    <property type="match status" value="1"/>
</dbReference>
<dbReference type="PROSITE" id="PS51176">
    <property type="entry name" value="PDH_ADH"/>
    <property type="match status" value="1"/>
</dbReference>
<comment type="caution">
    <text evidence="4">The sequence shown here is derived from an EMBL/GenBank/DDBJ whole genome shotgun (WGS) entry which is preliminary data.</text>
</comment>
<keyword evidence="2" id="KW-0560">Oxidoreductase</keyword>
<dbReference type="PANTHER" id="PTHR21363">
    <property type="entry name" value="PREPHENATE DEHYDROGENASE"/>
    <property type="match status" value="1"/>
</dbReference>
<organism evidence="4 5">
    <name type="scientific">Slackia isoflavoniconvertens</name>
    <dbReference type="NCBI Taxonomy" id="572010"/>
    <lineage>
        <taxon>Bacteria</taxon>
        <taxon>Bacillati</taxon>
        <taxon>Actinomycetota</taxon>
        <taxon>Coriobacteriia</taxon>
        <taxon>Eggerthellales</taxon>
        <taxon>Eggerthellaceae</taxon>
        <taxon>Slackia</taxon>
    </lineage>
</organism>
<dbReference type="GO" id="GO:0004665">
    <property type="term" value="F:prephenate dehydrogenase (NADP+) activity"/>
    <property type="evidence" value="ECO:0007669"/>
    <property type="project" value="InterPro"/>
</dbReference>
<dbReference type="InterPro" id="IPR003099">
    <property type="entry name" value="Prephen_DH"/>
</dbReference>
<protein>
    <submittedName>
        <fullName evidence="4">Prephenate dehydrogenase/arogenate dehydrogenase family protein</fullName>
    </submittedName>
</protein>
<dbReference type="EMBL" id="PPTO01000003">
    <property type="protein sequence ID" value="RDB60355.1"/>
    <property type="molecule type" value="Genomic_DNA"/>
</dbReference>
<dbReference type="InterPro" id="IPR046826">
    <property type="entry name" value="PDH_N"/>
</dbReference>
<accession>A0A369LQA5</accession>
<dbReference type="InterPro" id="IPR008927">
    <property type="entry name" value="6-PGluconate_DH-like_C_sf"/>
</dbReference>
<evidence type="ECO:0000259" key="3">
    <source>
        <dbReference type="PROSITE" id="PS51176"/>
    </source>
</evidence>
<dbReference type="InterPro" id="IPR046825">
    <property type="entry name" value="PDH_C"/>
</dbReference>
<gene>
    <name evidence="4" type="ORF">C1881_03205</name>
</gene>
<dbReference type="Pfam" id="PF20463">
    <property type="entry name" value="PDH_C"/>
    <property type="match status" value="1"/>
</dbReference>
<evidence type="ECO:0000313" key="4">
    <source>
        <dbReference type="EMBL" id="RDB60355.1"/>
    </source>
</evidence>
<dbReference type="AlphaFoldDB" id="A0A369LQA5"/>
<proteinExistence type="inferred from homology"/>
<evidence type="ECO:0000256" key="2">
    <source>
        <dbReference type="ARBA" id="ARBA00023002"/>
    </source>
</evidence>
<dbReference type="GO" id="GO:0008977">
    <property type="term" value="F:prephenate dehydrogenase (NAD+) activity"/>
    <property type="evidence" value="ECO:0007669"/>
    <property type="project" value="InterPro"/>
</dbReference>
<feature type="domain" description="Prephenate/arogenate dehydrogenase" evidence="3">
    <location>
        <begin position="9"/>
        <end position="290"/>
    </location>
</feature>
<evidence type="ECO:0000313" key="5">
    <source>
        <dbReference type="Proteomes" id="UP000253975"/>
    </source>
</evidence>
<dbReference type="Pfam" id="PF02153">
    <property type="entry name" value="PDH_N"/>
    <property type="match status" value="1"/>
</dbReference>
<dbReference type="GO" id="GO:0006571">
    <property type="term" value="P:tyrosine biosynthetic process"/>
    <property type="evidence" value="ECO:0007669"/>
    <property type="project" value="InterPro"/>
</dbReference>
<dbReference type="GO" id="GO:0070403">
    <property type="term" value="F:NAD+ binding"/>
    <property type="evidence" value="ECO:0007669"/>
    <property type="project" value="InterPro"/>
</dbReference>
<dbReference type="Gene3D" id="3.40.50.720">
    <property type="entry name" value="NAD(P)-binding Rossmann-like Domain"/>
    <property type="match status" value="1"/>
</dbReference>
<reference evidence="4 5" key="1">
    <citation type="journal article" date="2018" name="Elife">
        <title>Discovery and characterization of a prevalent human gut bacterial enzyme sufficient for the inactivation of a family of plant toxins.</title>
        <authorList>
            <person name="Koppel N."/>
            <person name="Bisanz J.E."/>
            <person name="Pandelia M.E."/>
            <person name="Turnbaugh P.J."/>
            <person name="Balskus E.P."/>
        </authorList>
    </citation>
    <scope>NUCLEOTIDE SEQUENCE [LARGE SCALE GENOMIC DNA]</scope>
    <source>
        <strain evidence="4 5">OB21 GAM31</strain>
    </source>
</reference>
<dbReference type="RefSeq" id="WP_114615091.1">
    <property type="nucleotide sequence ID" value="NZ_JBNPLU010000009.1"/>
</dbReference>
<comment type="similarity">
    <text evidence="1">Belongs to the prephenate/arogenate dehydrogenase family.</text>
</comment>
<dbReference type="InterPro" id="IPR050812">
    <property type="entry name" value="Preph/Arog_dehydrog"/>
</dbReference>
<evidence type="ECO:0000256" key="1">
    <source>
        <dbReference type="ARBA" id="ARBA00007964"/>
    </source>
</evidence>
<dbReference type="Proteomes" id="UP000253975">
    <property type="component" value="Unassembled WGS sequence"/>
</dbReference>
<sequence length="295" mass="32008">MSETDRTPKRVGIVGLGLIGGSFAKAYADAGIEVFAADIDERAMNAAMAEETVAGPLDEATIPTCELLILAVYPQAIIEWVRSHEQFISPSTLVIDCGSVKRSVCPVCFSIAERCGFTFIGGHPMAGLQYSGYRHARADLYAGQPMVLVPPEIYDPDIILWAEEALSPAAFGSFSITTAAKHDQIIAYTSQLAHVVSSAFIKSPTAQKHRGFSAGSYKDLTRVAELNADMWTELFMDNADNLTEEIGVVITELERYRDALSRGDEAELHALLEQGSIAKRKADGRYSDAREGGVR</sequence>
<dbReference type="SUPFAM" id="SSF51735">
    <property type="entry name" value="NAD(P)-binding Rossmann-fold domains"/>
    <property type="match status" value="1"/>
</dbReference>
<name>A0A369LQA5_9ACTN</name>
<dbReference type="InterPro" id="IPR036291">
    <property type="entry name" value="NAD(P)-bd_dom_sf"/>
</dbReference>